<comment type="caution">
    <text evidence="2">The sequence shown here is derived from an EMBL/GenBank/DDBJ whole genome shotgun (WGS) entry which is preliminary data.</text>
</comment>
<dbReference type="RefSeq" id="WP_344693177.1">
    <property type="nucleotide sequence ID" value="NZ_BAABBF010000004.1"/>
</dbReference>
<dbReference type="InterPro" id="IPR002716">
    <property type="entry name" value="PIN_dom"/>
</dbReference>
<feature type="domain" description="PIN" evidence="1">
    <location>
        <begin position="3"/>
        <end position="130"/>
    </location>
</feature>
<name>A0ABP7DXH7_9SPHN</name>
<dbReference type="SUPFAM" id="SSF88723">
    <property type="entry name" value="PIN domain-like"/>
    <property type="match status" value="1"/>
</dbReference>
<proteinExistence type="predicted"/>
<organism evidence="2 3">
    <name type="scientific">Sphingomonas cynarae</name>
    <dbReference type="NCBI Taxonomy" id="930197"/>
    <lineage>
        <taxon>Bacteria</taxon>
        <taxon>Pseudomonadati</taxon>
        <taxon>Pseudomonadota</taxon>
        <taxon>Alphaproteobacteria</taxon>
        <taxon>Sphingomonadales</taxon>
        <taxon>Sphingomonadaceae</taxon>
        <taxon>Sphingomonas</taxon>
    </lineage>
</organism>
<keyword evidence="3" id="KW-1185">Reference proteome</keyword>
<dbReference type="Pfam" id="PF01850">
    <property type="entry name" value="PIN"/>
    <property type="match status" value="1"/>
</dbReference>
<evidence type="ECO:0000313" key="3">
    <source>
        <dbReference type="Proteomes" id="UP001500523"/>
    </source>
</evidence>
<protein>
    <submittedName>
        <fullName evidence="2">Type II toxin-antitoxin system VapC family toxin</fullName>
    </submittedName>
</protein>
<dbReference type="Proteomes" id="UP001500523">
    <property type="component" value="Unassembled WGS sequence"/>
</dbReference>
<gene>
    <name evidence="2" type="ORF">GCM10022268_19270</name>
</gene>
<dbReference type="EMBL" id="BAABBF010000004">
    <property type="protein sequence ID" value="GAA3710333.1"/>
    <property type="molecule type" value="Genomic_DNA"/>
</dbReference>
<dbReference type="CDD" id="cd09871">
    <property type="entry name" value="PIN_MtVapC28-VapC30-like"/>
    <property type="match status" value="1"/>
</dbReference>
<evidence type="ECO:0000313" key="2">
    <source>
        <dbReference type="EMBL" id="GAA3710333.1"/>
    </source>
</evidence>
<dbReference type="Gene3D" id="3.40.50.1010">
    <property type="entry name" value="5'-nuclease"/>
    <property type="match status" value="1"/>
</dbReference>
<sequence>MTILIDASAFVAIVRREPGCMQLAIAIDADPDRLTSSIALLKAARALGRPPAKGIAKRMVEAVRYCTALDILIVPFDAVESREATRVHDRYGKGAGHPARLNMGNGFTHACAKTHEARLLYKGDDFIHTDLG</sequence>
<accession>A0ABP7DXH7</accession>
<evidence type="ECO:0000259" key="1">
    <source>
        <dbReference type="Pfam" id="PF01850"/>
    </source>
</evidence>
<reference evidence="3" key="1">
    <citation type="journal article" date="2019" name="Int. J. Syst. Evol. Microbiol.">
        <title>The Global Catalogue of Microorganisms (GCM) 10K type strain sequencing project: providing services to taxonomists for standard genome sequencing and annotation.</title>
        <authorList>
            <consortium name="The Broad Institute Genomics Platform"/>
            <consortium name="The Broad Institute Genome Sequencing Center for Infectious Disease"/>
            <person name="Wu L."/>
            <person name="Ma J."/>
        </authorList>
    </citation>
    <scope>NUCLEOTIDE SEQUENCE [LARGE SCALE GENOMIC DNA]</scope>
    <source>
        <strain evidence="3">JCM 17498</strain>
    </source>
</reference>
<dbReference type="InterPro" id="IPR029060">
    <property type="entry name" value="PIN-like_dom_sf"/>
</dbReference>